<dbReference type="Proteomes" id="UP000541425">
    <property type="component" value="Unassembled WGS sequence"/>
</dbReference>
<dbReference type="AlphaFoldDB" id="A0A7W5YE98"/>
<accession>A0A7W5YE98</accession>
<sequence length="111" mass="13500">MAIKTYRKVAFFLILSKNTIRQPADILIAFEFFLIVVQISIGQNKICSIENKISRREIALFYRKHEFSPNLMLRRDYVIFNRRQQRWILSDSRDHRIRDFFTKQVSQLFIE</sequence>
<name>A0A7W5YE98_9BACT</name>
<reference evidence="1 2" key="1">
    <citation type="submission" date="2020-08" db="EMBL/GenBank/DDBJ databases">
        <title>Genomic Encyclopedia of Type Strains, Phase IV (KMG-IV): sequencing the most valuable type-strain genomes for metagenomic binning, comparative biology and taxonomic classification.</title>
        <authorList>
            <person name="Goeker M."/>
        </authorList>
    </citation>
    <scope>NUCLEOTIDE SEQUENCE [LARGE SCALE GENOMIC DNA]</scope>
    <source>
        <strain evidence="1 2">DSM 22548</strain>
    </source>
</reference>
<evidence type="ECO:0000313" key="2">
    <source>
        <dbReference type="Proteomes" id="UP000541425"/>
    </source>
</evidence>
<organism evidence="1 2">
    <name type="scientific">Alloprevotella rava</name>
    <dbReference type="NCBI Taxonomy" id="671218"/>
    <lineage>
        <taxon>Bacteria</taxon>
        <taxon>Pseudomonadati</taxon>
        <taxon>Bacteroidota</taxon>
        <taxon>Bacteroidia</taxon>
        <taxon>Bacteroidales</taxon>
        <taxon>Prevotellaceae</taxon>
        <taxon>Alloprevotella</taxon>
    </lineage>
</organism>
<comment type="caution">
    <text evidence="1">The sequence shown here is derived from an EMBL/GenBank/DDBJ whole genome shotgun (WGS) entry which is preliminary data.</text>
</comment>
<evidence type="ECO:0000313" key="1">
    <source>
        <dbReference type="EMBL" id="MBB3703119.1"/>
    </source>
</evidence>
<dbReference type="RefSeq" id="WP_183697137.1">
    <property type="nucleotide sequence ID" value="NZ_JACICA010000008.1"/>
</dbReference>
<proteinExistence type="predicted"/>
<protein>
    <submittedName>
        <fullName evidence="1">Uncharacterized protein</fullName>
    </submittedName>
</protein>
<dbReference type="EMBL" id="JACICA010000008">
    <property type="protein sequence ID" value="MBB3703119.1"/>
    <property type="molecule type" value="Genomic_DNA"/>
</dbReference>
<gene>
    <name evidence="1" type="ORF">FHS60_001597</name>
</gene>